<evidence type="ECO:0000256" key="4">
    <source>
        <dbReference type="ARBA" id="ARBA00022989"/>
    </source>
</evidence>
<evidence type="ECO:0000256" key="1">
    <source>
        <dbReference type="ARBA" id="ARBA00004651"/>
    </source>
</evidence>
<dbReference type="InterPro" id="IPR038766">
    <property type="entry name" value="Membrane_comp_ABC_pdt"/>
</dbReference>
<feature type="transmembrane region" description="Helical" evidence="7">
    <location>
        <begin position="450"/>
        <end position="481"/>
    </location>
</feature>
<reference evidence="9 10" key="1">
    <citation type="journal article" date="2019" name="Int. J. Syst. Evol. Microbiol.">
        <title>The Global Catalogue of Microorganisms (GCM) 10K type strain sequencing project: providing services to taxonomists for standard genome sequencing and annotation.</title>
        <authorList>
            <consortium name="The Broad Institute Genomics Platform"/>
            <consortium name="The Broad Institute Genome Sequencing Center for Infectious Disease"/>
            <person name="Wu L."/>
            <person name="Ma J."/>
        </authorList>
    </citation>
    <scope>NUCLEOTIDE SEQUENCE [LARGE SCALE GENOMIC DNA]</scope>
    <source>
        <strain evidence="9 10">JCM 14559</strain>
    </source>
</reference>
<sequence>MSNGLARAAVRFRPASFAGTFLALLFASAVVTACGVLLQTGLTASVAPVRYADAPIVVAADQQVKSTVKRGEDTETITQSLPERARLDSGLTATVASLPGVDRALPDSAFQVSATGTGRSGPSEPAGGNGLSDGSGLTGRGWGALGIAPGERLAEGRAPADGELVLDTASARAAHLAPGDTLTLTTPAGSAAYRISGLAEAQPGSATVWFSDSTADRISGHPGRIDAIVLRPAPGTDPRGLADELRHSLDGRAQVSTDRQRGAVEQPALYGAKEMLTGIGGSFGGIAAMTAVFVVAGTIALATGQRAREFALLRTIGATPRQIRRSIAAEAALVAPVAAAIGVLPGLALARWWFGELVSRGAVPPDVVLGVGPLPVLAAVAACTVTALAAGWFAARRSARMRPSQALGEATAGPGRPGVARTVTGAVFTAGAVVFAVVAANLTGEAVANTALGVVLCFLVSVALLGPWLVRGAVGLFGVLLRAGGAPASLAADNARASSRRLASATVPIVMVTAFCGTLVFLQSSLQHTAAEHVRQGLTADLVVTAQPGRPGLPAGTVERAGQVPGVTAAVALRPTGLVYQQSGDVLGTATALGVDGDPAALPSVLDLGVTSGSLADLSGSADTIALDSTLADSLGVRVGERAPLWLGDGTRVEPTVVATYGRGLGLGEALLPGATATAHSTSSYPTQLLVAQAPGTDRAATAEALSGLAPGGLSVTDRRGYAAQADRQRELGAWANNVMAAVLAGFAALSAANTLVMTVLDRRREISLLRLAGTTRRQVRAMLRWEALLIAVIGLATGAAIAWTTLTPITRALTSSSPHVPLGTALPLAAGTALLCLAATALPGRALLRSRPTTR</sequence>
<keyword evidence="4 7" id="KW-1133">Transmembrane helix</keyword>
<feature type="transmembrane region" description="Helical" evidence="7">
    <location>
        <begin position="782"/>
        <end position="807"/>
    </location>
</feature>
<evidence type="ECO:0000256" key="3">
    <source>
        <dbReference type="ARBA" id="ARBA00022692"/>
    </source>
</evidence>
<keyword evidence="5 7" id="KW-0472">Membrane</keyword>
<name>A0ABN2WA60_9ACTN</name>
<feature type="transmembrane region" description="Helical" evidence="7">
    <location>
        <begin position="283"/>
        <end position="304"/>
    </location>
</feature>
<feature type="transmembrane region" description="Helical" evidence="7">
    <location>
        <begin position="502"/>
        <end position="522"/>
    </location>
</feature>
<feature type="transmembrane region" description="Helical" evidence="7">
    <location>
        <begin position="739"/>
        <end position="761"/>
    </location>
</feature>
<evidence type="ECO:0000256" key="5">
    <source>
        <dbReference type="ARBA" id="ARBA00023136"/>
    </source>
</evidence>
<dbReference type="PANTHER" id="PTHR30287:SF1">
    <property type="entry name" value="INNER MEMBRANE PROTEIN"/>
    <property type="match status" value="1"/>
</dbReference>
<organism evidence="9 10">
    <name type="scientific">Kitasatospora saccharophila</name>
    <dbReference type="NCBI Taxonomy" id="407973"/>
    <lineage>
        <taxon>Bacteria</taxon>
        <taxon>Bacillati</taxon>
        <taxon>Actinomycetota</taxon>
        <taxon>Actinomycetes</taxon>
        <taxon>Kitasatosporales</taxon>
        <taxon>Streptomycetaceae</taxon>
        <taxon>Kitasatospora</taxon>
    </lineage>
</organism>
<evidence type="ECO:0000259" key="8">
    <source>
        <dbReference type="Pfam" id="PF02687"/>
    </source>
</evidence>
<feature type="domain" description="ABC3 transporter permease C-terminal" evidence="8">
    <location>
        <begin position="739"/>
        <end position="851"/>
    </location>
</feature>
<dbReference type="RefSeq" id="WP_344550275.1">
    <property type="nucleotide sequence ID" value="NZ_BAAANS010000003.1"/>
</dbReference>
<keyword evidence="10" id="KW-1185">Reference proteome</keyword>
<feature type="transmembrane region" description="Helical" evidence="7">
    <location>
        <begin position="423"/>
        <end position="444"/>
    </location>
</feature>
<evidence type="ECO:0000256" key="7">
    <source>
        <dbReference type="SAM" id="Phobius"/>
    </source>
</evidence>
<dbReference type="EMBL" id="BAAANS010000003">
    <property type="protein sequence ID" value="GAA2086765.1"/>
    <property type="molecule type" value="Genomic_DNA"/>
</dbReference>
<evidence type="ECO:0000313" key="9">
    <source>
        <dbReference type="EMBL" id="GAA2086765.1"/>
    </source>
</evidence>
<evidence type="ECO:0000313" key="10">
    <source>
        <dbReference type="Proteomes" id="UP001500897"/>
    </source>
</evidence>
<feature type="transmembrane region" description="Helical" evidence="7">
    <location>
        <begin position="374"/>
        <end position="395"/>
    </location>
</feature>
<protein>
    <submittedName>
        <fullName evidence="9">ABC transporter permease</fullName>
    </submittedName>
</protein>
<dbReference type="PANTHER" id="PTHR30287">
    <property type="entry name" value="MEMBRANE COMPONENT OF PREDICTED ABC SUPERFAMILY METABOLITE UPTAKE TRANSPORTER"/>
    <property type="match status" value="1"/>
</dbReference>
<accession>A0ABN2WA60</accession>
<comment type="subcellular location">
    <subcellularLocation>
        <location evidence="1">Cell membrane</location>
        <topology evidence="1">Multi-pass membrane protein</topology>
    </subcellularLocation>
</comment>
<comment type="caution">
    <text evidence="9">The sequence shown here is derived from an EMBL/GenBank/DDBJ whole genome shotgun (WGS) entry which is preliminary data.</text>
</comment>
<feature type="transmembrane region" description="Helical" evidence="7">
    <location>
        <begin position="827"/>
        <end position="849"/>
    </location>
</feature>
<dbReference type="Pfam" id="PF02687">
    <property type="entry name" value="FtsX"/>
    <property type="match status" value="2"/>
</dbReference>
<feature type="transmembrane region" description="Helical" evidence="7">
    <location>
        <begin position="331"/>
        <end position="354"/>
    </location>
</feature>
<gene>
    <name evidence="9" type="ORF">GCM10009759_07700</name>
</gene>
<evidence type="ECO:0000256" key="6">
    <source>
        <dbReference type="SAM" id="MobiDB-lite"/>
    </source>
</evidence>
<dbReference type="InterPro" id="IPR003838">
    <property type="entry name" value="ABC3_permease_C"/>
</dbReference>
<dbReference type="Proteomes" id="UP001500897">
    <property type="component" value="Unassembled WGS sequence"/>
</dbReference>
<evidence type="ECO:0000256" key="2">
    <source>
        <dbReference type="ARBA" id="ARBA00022475"/>
    </source>
</evidence>
<proteinExistence type="predicted"/>
<keyword evidence="2" id="KW-1003">Cell membrane</keyword>
<feature type="domain" description="ABC3 transporter permease C-terminal" evidence="8">
    <location>
        <begin position="282"/>
        <end position="402"/>
    </location>
</feature>
<keyword evidence="3 7" id="KW-0812">Transmembrane</keyword>
<feature type="region of interest" description="Disordered" evidence="6">
    <location>
        <begin position="112"/>
        <end position="135"/>
    </location>
</feature>
<dbReference type="PROSITE" id="PS51257">
    <property type="entry name" value="PROKAR_LIPOPROTEIN"/>
    <property type="match status" value="1"/>
</dbReference>